<dbReference type="Proteomes" id="UP000290876">
    <property type="component" value="Chromosome"/>
</dbReference>
<protein>
    <submittedName>
        <fullName evidence="2">Lipoprotein associated domain</fullName>
    </submittedName>
</protein>
<name>A0A449B9D3_9BACT</name>
<dbReference type="AlphaFoldDB" id="A0A449B9D3"/>
<keyword evidence="2" id="KW-0449">Lipoprotein</keyword>
<dbReference type="KEGG" id="mcob:NCTC10184_00001"/>
<feature type="domain" description="Lipoprotein-associated type-17" evidence="1">
    <location>
        <begin position="135"/>
        <end position="224"/>
    </location>
</feature>
<dbReference type="Pfam" id="PF04200">
    <property type="entry name" value="Lipoprotein_17"/>
    <property type="match status" value="2"/>
</dbReference>
<dbReference type="InterPro" id="IPR007326">
    <property type="entry name" value="Lipoprotein-assoc_dom"/>
</dbReference>
<dbReference type="EMBL" id="LR215043">
    <property type="protein sequence ID" value="VEU77791.1"/>
    <property type="molecule type" value="Genomic_DNA"/>
</dbReference>
<reference evidence="2 3" key="1">
    <citation type="submission" date="2019-01" db="EMBL/GenBank/DDBJ databases">
        <authorList>
            <consortium name="Pathogen Informatics"/>
        </authorList>
    </citation>
    <scope>NUCLEOTIDE SEQUENCE [LARGE SCALE GENOMIC DNA]</scope>
    <source>
        <strain evidence="2 3">NCTC10184</strain>
    </source>
</reference>
<feature type="domain" description="Lipoprotein-associated type-17" evidence="1">
    <location>
        <begin position="39"/>
        <end position="121"/>
    </location>
</feature>
<gene>
    <name evidence="2" type="ORF">NCTC10184_00001</name>
</gene>
<proteinExistence type="predicted"/>
<sequence>MAFAFRLHQAGFASKLHIITITGFGKVNDFAVLEEDQSNKFVTYNGTPANILPSQAITQPQNFSLMTPTGPYTPNPAFYELVTPPRLTADDTTGTVTYIQTLRAKNTDLTLDLKKELTGFQNTTDLEFNTILGALQVVAPAYQNTLPSLALNSAQSEGIFKVFNLVDANTNQPFDQSHYGLSGFTFNLSNFVANDATGQVEFVLEVSKNGRVQTKVQSLTTFLTTAAYHAQLDQANQANSAALTTFSQQVIFDQVFANLSTNATYKGTRPKNTILATQVNFNTDVQLYQLNTQPFNLPANYELVLERTDYDRVRSIVIYHVKLHDRVNNLTSAVKQITLADDFGADIITEWIPKINYAKLTLDHANEIVEHGGYTNYLPSAFVKLLTPAQQHKAIVRKMFYLLLKQKMAPNNYLKANICVILVFILTLIAEPISMTKQVL</sequence>
<organism evidence="2 3">
    <name type="scientific">Mycoplasmopsis columbinasalis</name>
    <dbReference type="NCBI Taxonomy" id="114880"/>
    <lineage>
        <taxon>Bacteria</taxon>
        <taxon>Bacillati</taxon>
        <taxon>Mycoplasmatota</taxon>
        <taxon>Mycoplasmoidales</taxon>
        <taxon>Metamycoplasmataceae</taxon>
        <taxon>Mycoplasmopsis</taxon>
    </lineage>
</organism>
<keyword evidence="3" id="KW-1185">Reference proteome</keyword>
<evidence type="ECO:0000259" key="1">
    <source>
        <dbReference type="Pfam" id="PF04200"/>
    </source>
</evidence>
<accession>A0A449B9D3</accession>
<evidence type="ECO:0000313" key="2">
    <source>
        <dbReference type="EMBL" id="VEU77791.1"/>
    </source>
</evidence>
<evidence type="ECO:0000313" key="3">
    <source>
        <dbReference type="Proteomes" id="UP000290876"/>
    </source>
</evidence>